<comment type="caution">
    <text evidence="1">The sequence shown here is derived from an EMBL/GenBank/DDBJ whole genome shotgun (WGS) entry which is preliminary data.</text>
</comment>
<reference evidence="1 2" key="1">
    <citation type="submission" date="2022-06" db="EMBL/GenBank/DDBJ databases">
        <title>Draft genome sequence of type strain Streptomyces rubrisoli DSM 42083.</title>
        <authorList>
            <person name="Duangmal K."/>
            <person name="Klaysubun C."/>
        </authorList>
    </citation>
    <scope>NUCLEOTIDE SEQUENCE [LARGE SCALE GENOMIC DNA]</scope>
    <source>
        <strain evidence="1 2">DSM 42083</strain>
    </source>
</reference>
<dbReference type="RefSeq" id="WP_255932380.1">
    <property type="nucleotide sequence ID" value="NZ_JANFNH010000058.1"/>
</dbReference>
<accession>A0ABT1PPN7</accession>
<organism evidence="1 2">
    <name type="scientific">Streptantibioticus rubrisoli</name>
    <dbReference type="NCBI Taxonomy" id="1387313"/>
    <lineage>
        <taxon>Bacteria</taxon>
        <taxon>Bacillati</taxon>
        <taxon>Actinomycetota</taxon>
        <taxon>Actinomycetes</taxon>
        <taxon>Kitasatosporales</taxon>
        <taxon>Streptomycetaceae</taxon>
        <taxon>Streptantibioticus</taxon>
    </lineage>
</organism>
<name>A0ABT1PPN7_9ACTN</name>
<keyword evidence="2" id="KW-1185">Reference proteome</keyword>
<protein>
    <submittedName>
        <fullName evidence="1">Uncharacterized protein</fullName>
    </submittedName>
</protein>
<sequence>MGHRKPPESTSAASGRIPLAVVVQDDDGLISHWSSGARSCWDATVPELLRGPGLSVFARGRIELVMAEYRADGSRIDLPAQWLVVGR</sequence>
<evidence type="ECO:0000313" key="2">
    <source>
        <dbReference type="Proteomes" id="UP001206206"/>
    </source>
</evidence>
<evidence type="ECO:0000313" key="1">
    <source>
        <dbReference type="EMBL" id="MCQ4046200.1"/>
    </source>
</evidence>
<dbReference type="Proteomes" id="UP001206206">
    <property type="component" value="Unassembled WGS sequence"/>
</dbReference>
<dbReference type="EMBL" id="JANFNH010000058">
    <property type="protein sequence ID" value="MCQ4046200.1"/>
    <property type="molecule type" value="Genomic_DNA"/>
</dbReference>
<proteinExistence type="predicted"/>
<gene>
    <name evidence="1" type="ORF">NON19_30190</name>
</gene>